<evidence type="ECO:0000313" key="1">
    <source>
        <dbReference type="EMBL" id="KAF9525365.1"/>
    </source>
</evidence>
<proteinExistence type="predicted"/>
<keyword evidence="2" id="KW-1185">Reference proteome</keyword>
<dbReference type="EMBL" id="MU157885">
    <property type="protein sequence ID" value="KAF9525365.1"/>
    <property type="molecule type" value="Genomic_DNA"/>
</dbReference>
<dbReference type="Proteomes" id="UP000807306">
    <property type="component" value="Unassembled WGS sequence"/>
</dbReference>
<comment type="caution">
    <text evidence="1">The sequence shown here is derived from an EMBL/GenBank/DDBJ whole genome shotgun (WGS) entry which is preliminary data.</text>
</comment>
<evidence type="ECO:0000313" key="2">
    <source>
        <dbReference type="Proteomes" id="UP000807306"/>
    </source>
</evidence>
<gene>
    <name evidence="1" type="ORF">CPB83DRAFT_553560</name>
</gene>
<name>A0A9P6JM37_9AGAR</name>
<reference evidence="1" key="1">
    <citation type="submission" date="2020-11" db="EMBL/GenBank/DDBJ databases">
        <authorList>
            <consortium name="DOE Joint Genome Institute"/>
            <person name="Ahrendt S."/>
            <person name="Riley R."/>
            <person name="Andreopoulos W."/>
            <person name="Labutti K."/>
            <person name="Pangilinan J."/>
            <person name="Ruiz-Duenas F.J."/>
            <person name="Barrasa J.M."/>
            <person name="Sanchez-Garcia M."/>
            <person name="Camarero S."/>
            <person name="Miyauchi S."/>
            <person name="Serrano A."/>
            <person name="Linde D."/>
            <person name="Babiker R."/>
            <person name="Drula E."/>
            <person name="Ayuso-Fernandez I."/>
            <person name="Pacheco R."/>
            <person name="Padilla G."/>
            <person name="Ferreira P."/>
            <person name="Barriuso J."/>
            <person name="Kellner H."/>
            <person name="Castanera R."/>
            <person name="Alfaro M."/>
            <person name="Ramirez L."/>
            <person name="Pisabarro A.G."/>
            <person name="Kuo A."/>
            <person name="Tritt A."/>
            <person name="Lipzen A."/>
            <person name="He G."/>
            <person name="Yan M."/>
            <person name="Ng V."/>
            <person name="Cullen D."/>
            <person name="Martin F."/>
            <person name="Rosso M.-N."/>
            <person name="Henrissat B."/>
            <person name="Hibbett D."/>
            <person name="Martinez A.T."/>
            <person name="Grigoriev I.V."/>
        </authorList>
    </citation>
    <scope>NUCLEOTIDE SEQUENCE</scope>
    <source>
        <strain evidence="1">CBS 506.95</strain>
    </source>
</reference>
<sequence>MSEAKRLAKSILGLTYHKFINCRHVYRLCPTFIPPPPKLKFRSFNYLLTTGEDKLLTLWQIESFKLLNSRELPKRPGLPRTPRLSWYATSMEMFSVPLIYYNNPIFYGPFLPSEVALKDKGKDQGRDAILSRRRLYLVGAINGPKSMIIPGSIDDT</sequence>
<protein>
    <submittedName>
        <fullName evidence="1">Uncharacterized protein</fullName>
    </submittedName>
</protein>
<dbReference type="AlphaFoldDB" id="A0A9P6JM37"/>
<dbReference type="OrthoDB" id="339900at2759"/>
<accession>A0A9P6JM37</accession>
<organism evidence="1 2">
    <name type="scientific">Crepidotus variabilis</name>
    <dbReference type="NCBI Taxonomy" id="179855"/>
    <lineage>
        <taxon>Eukaryota</taxon>
        <taxon>Fungi</taxon>
        <taxon>Dikarya</taxon>
        <taxon>Basidiomycota</taxon>
        <taxon>Agaricomycotina</taxon>
        <taxon>Agaricomycetes</taxon>
        <taxon>Agaricomycetidae</taxon>
        <taxon>Agaricales</taxon>
        <taxon>Agaricineae</taxon>
        <taxon>Crepidotaceae</taxon>
        <taxon>Crepidotus</taxon>
    </lineage>
</organism>